<dbReference type="AlphaFoldDB" id="A0A8T7M6D9"/>
<dbReference type="SUPFAM" id="SSF54637">
    <property type="entry name" value="Thioesterase/thiol ester dehydrase-isomerase"/>
    <property type="match status" value="1"/>
</dbReference>
<dbReference type="CDD" id="cd03441">
    <property type="entry name" value="R_hydratase_like"/>
    <property type="match status" value="1"/>
</dbReference>
<reference evidence="3" key="2">
    <citation type="journal article" date="2024" name="Nature">
        <title>Anoxygenic phototroph of the Chloroflexota uses a type I reaction centre.</title>
        <authorList>
            <person name="Tsuji J.M."/>
            <person name="Shaw N.A."/>
            <person name="Nagashima S."/>
            <person name="Venkiteswaran J.J."/>
            <person name="Schiff S.L."/>
            <person name="Watanabe T."/>
            <person name="Fukui M."/>
            <person name="Hanada S."/>
            <person name="Tank M."/>
            <person name="Neufeld J.D."/>
        </authorList>
    </citation>
    <scope>NUCLEOTIDE SEQUENCE</scope>
    <source>
        <strain evidence="3">L227-S17</strain>
    </source>
</reference>
<evidence type="ECO:0000313" key="3">
    <source>
        <dbReference type="EMBL" id="WJW69580.1"/>
    </source>
</evidence>
<gene>
    <name evidence="2" type="ORF">HXX08_17615</name>
    <name evidence="3" type="ORF">OZ401_003206</name>
</gene>
<dbReference type="Proteomes" id="UP000521676">
    <property type="component" value="Unassembled WGS sequence"/>
</dbReference>
<proteinExistence type="predicted"/>
<dbReference type="EMBL" id="JACATZ010000003">
    <property type="protein sequence ID" value="NWJ47675.1"/>
    <property type="molecule type" value="Genomic_DNA"/>
</dbReference>
<dbReference type="Pfam" id="PF13452">
    <property type="entry name" value="FAS1_DH_region"/>
    <property type="match status" value="1"/>
</dbReference>
<dbReference type="InterPro" id="IPR039569">
    <property type="entry name" value="FAS1-like_DH_region"/>
</dbReference>
<evidence type="ECO:0000313" key="2">
    <source>
        <dbReference type="EMBL" id="NWJ47675.1"/>
    </source>
</evidence>
<evidence type="ECO:0000313" key="5">
    <source>
        <dbReference type="Proteomes" id="UP001431572"/>
    </source>
</evidence>
<dbReference type="PIRSF" id="PIRSF018072">
    <property type="entry name" value="UCP018072"/>
    <property type="match status" value="1"/>
</dbReference>
<dbReference type="InterPro" id="IPR029069">
    <property type="entry name" value="HotDog_dom_sf"/>
</dbReference>
<name>A0A8T7M6D9_9CHLR</name>
<accession>A0A8T7M6D9</accession>
<protein>
    <submittedName>
        <fullName evidence="2">MaoC family dehydratase N-terminal domain-containing protein</fullName>
    </submittedName>
</protein>
<evidence type="ECO:0000259" key="1">
    <source>
        <dbReference type="Pfam" id="PF13452"/>
    </source>
</evidence>
<reference evidence="2 4" key="1">
    <citation type="submission" date="2020-06" db="EMBL/GenBank/DDBJ databases">
        <title>Anoxygenic phototrophic Chloroflexota member uses a Type I reaction center.</title>
        <authorList>
            <person name="Tsuji J.M."/>
            <person name="Shaw N.A."/>
            <person name="Nagashima S."/>
            <person name="Venkiteswaran J."/>
            <person name="Schiff S.L."/>
            <person name="Hanada S."/>
            <person name="Tank M."/>
            <person name="Neufeld J.D."/>
        </authorList>
    </citation>
    <scope>NUCLEOTIDE SEQUENCE [LARGE SCALE GENOMIC DNA]</scope>
    <source>
        <strain evidence="2">L227-S17</strain>
    </source>
</reference>
<keyword evidence="5" id="KW-1185">Reference proteome</keyword>
<evidence type="ECO:0000313" key="4">
    <source>
        <dbReference type="Proteomes" id="UP000521676"/>
    </source>
</evidence>
<feature type="domain" description="FAS1-like dehydratase" evidence="1">
    <location>
        <begin position="7"/>
        <end position="140"/>
    </location>
</feature>
<dbReference type="EMBL" id="CP128400">
    <property type="protein sequence ID" value="WJW69580.1"/>
    <property type="molecule type" value="Genomic_DNA"/>
</dbReference>
<dbReference type="Gene3D" id="3.10.129.10">
    <property type="entry name" value="Hotdog Thioesterase"/>
    <property type="match status" value="1"/>
</dbReference>
<sequence length="148" mass="16870">MINREKIGQPLSVFTYHIEPVKIKELAEALGDSNPIYYDLHAAVEAGYPKIPISPTFPILFGFWDHEDGFSILENLNIPMSSMLHGEEEYTYLAPVYAEDTITGTVRMTKVDEKQGSTGPFEVVTFEFDYFNQHHEPVLHTRQVAVIH</sequence>
<dbReference type="InterPro" id="IPR016709">
    <property type="entry name" value="HadA-like"/>
</dbReference>
<dbReference type="RefSeq" id="WP_341471462.1">
    <property type="nucleotide sequence ID" value="NZ_CP128400.1"/>
</dbReference>
<dbReference type="Proteomes" id="UP001431572">
    <property type="component" value="Chromosome 2"/>
</dbReference>
<organism evidence="2 4">
    <name type="scientific">Candidatus Chlorohelix allophototropha</name>
    <dbReference type="NCBI Taxonomy" id="3003348"/>
    <lineage>
        <taxon>Bacteria</taxon>
        <taxon>Bacillati</taxon>
        <taxon>Chloroflexota</taxon>
        <taxon>Chloroflexia</taxon>
        <taxon>Candidatus Chloroheliales</taxon>
        <taxon>Candidatus Chloroheliaceae</taxon>
        <taxon>Candidatus Chlorohelix</taxon>
    </lineage>
</organism>